<dbReference type="RefSeq" id="WP_268114342.1">
    <property type="nucleotide sequence ID" value="NZ_CP113524.1"/>
</dbReference>
<sequence length="213" mass="23363">MEDRAYSVSLTKNPLISMKVIPGHFTTNHFHISHYLDVSELKTNAVIAKDVARELSIPYLANVSVDTIVCMEGTEVIGAYLAEELMQEGVGVINTGKEIRVLKPVISANGKLLFQCNVQQYIRDKEIVLLVASISSGTTIGRALDCITYYGGVIAGISALFNAYPAGDEQVIHSMFTREDIPGYQVYSMGECTMCREGQKLEAIINSEGYTNI</sequence>
<keyword evidence="2" id="KW-1185">Reference proteome</keyword>
<reference evidence="1" key="1">
    <citation type="submission" date="2022-11" db="EMBL/GenBank/DDBJ databases">
        <title>Lacrimispora xylanolytica sy1, complete genome.</title>
        <authorList>
            <person name="Choi S."/>
        </authorList>
    </citation>
    <scope>NUCLEOTIDE SEQUENCE</scope>
    <source>
        <strain evidence="1">Sy1</strain>
    </source>
</reference>
<evidence type="ECO:0000313" key="1">
    <source>
        <dbReference type="EMBL" id="WAJ22592.1"/>
    </source>
</evidence>
<dbReference type="Proteomes" id="UP001163115">
    <property type="component" value="Chromosome"/>
</dbReference>
<protein>
    <recommendedName>
        <fullName evidence="3">Orotate phosphoribosyltransferase</fullName>
    </recommendedName>
</protein>
<gene>
    <name evidence="1" type="ORF">OW255_13545</name>
</gene>
<accession>A0ABY7A7X0</accession>
<name>A0ABY7A7X0_9FIRM</name>
<dbReference type="EMBL" id="CP113524">
    <property type="protein sequence ID" value="WAJ22592.1"/>
    <property type="molecule type" value="Genomic_DNA"/>
</dbReference>
<organism evidence="1 2">
    <name type="scientific">Lacrimispora xylanolytica</name>
    <dbReference type="NCBI Taxonomy" id="29375"/>
    <lineage>
        <taxon>Bacteria</taxon>
        <taxon>Bacillati</taxon>
        <taxon>Bacillota</taxon>
        <taxon>Clostridia</taxon>
        <taxon>Lachnospirales</taxon>
        <taxon>Lachnospiraceae</taxon>
        <taxon>Lacrimispora</taxon>
    </lineage>
</organism>
<evidence type="ECO:0008006" key="3">
    <source>
        <dbReference type="Google" id="ProtNLM"/>
    </source>
</evidence>
<proteinExistence type="predicted"/>
<dbReference type="Gene3D" id="3.40.50.2020">
    <property type="match status" value="1"/>
</dbReference>
<dbReference type="InterPro" id="IPR029057">
    <property type="entry name" value="PRTase-like"/>
</dbReference>
<evidence type="ECO:0000313" key="2">
    <source>
        <dbReference type="Proteomes" id="UP001163115"/>
    </source>
</evidence>
<dbReference type="SUPFAM" id="SSF53271">
    <property type="entry name" value="PRTase-like"/>
    <property type="match status" value="1"/>
</dbReference>